<dbReference type="EC" id="1.5.1.3" evidence="3 7"/>
<comment type="caution">
    <text evidence="10">The sequence shown here is derived from an EMBL/GenBank/DDBJ whole genome shotgun (WGS) entry which is preliminary data.</text>
</comment>
<name>A0ABV1EZG6_9BACI</name>
<proteinExistence type="inferred from homology"/>
<dbReference type="PANTHER" id="PTHR48069">
    <property type="entry name" value="DIHYDROFOLATE REDUCTASE"/>
    <property type="match status" value="1"/>
</dbReference>
<dbReference type="PROSITE" id="PS51330">
    <property type="entry name" value="DHFR_2"/>
    <property type="match status" value="1"/>
</dbReference>
<comment type="function">
    <text evidence="7">Key enzyme in folate metabolism. Catalyzes an essential reaction for de novo glycine and purine synthesis, and for DNA precursor synthesis.</text>
</comment>
<evidence type="ECO:0000259" key="9">
    <source>
        <dbReference type="PROSITE" id="PS51330"/>
    </source>
</evidence>
<dbReference type="Proteomes" id="UP001465426">
    <property type="component" value="Unassembled WGS sequence"/>
</dbReference>
<evidence type="ECO:0000256" key="8">
    <source>
        <dbReference type="RuleBase" id="RU004474"/>
    </source>
</evidence>
<accession>A0ABV1EZG6</accession>
<dbReference type="InterPro" id="IPR001796">
    <property type="entry name" value="DHFR_dom"/>
</dbReference>
<protein>
    <recommendedName>
        <fullName evidence="3 7">Dihydrofolate reductase</fullName>
        <ecNumber evidence="3 7">1.5.1.3</ecNumber>
    </recommendedName>
</protein>
<comment type="pathway">
    <text evidence="1 7">Cofactor biosynthesis; tetrahydrofolate biosynthesis; 5,6,7,8-tetrahydrofolate from 7,8-dihydrofolate: step 1/1.</text>
</comment>
<dbReference type="InterPro" id="IPR024072">
    <property type="entry name" value="DHFR-like_dom_sf"/>
</dbReference>
<gene>
    <name evidence="10" type="ORF">WMO63_12535</name>
</gene>
<keyword evidence="11" id="KW-1185">Reference proteome</keyword>
<keyword evidence="6 7" id="KW-0560">Oxidoreductase</keyword>
<keyword evidence="5 7" id="KW-0521">NADP</keyword>
<dbReference type="PIRSF" id="PIRSF000194">
    <property type="entry name" value="DHFR"/>
    <property type="match status" value="1"/>
</dbReference>
<comment type="catalytic activity">
    <reaction evidence="7">
        <text>(6S)-5,6,7,8-tetrahydrofolate + NADP(+) = 7,8-dihydrofolate + NADPH + H(+)</text>
        <dbReference type="Rhea" id="RHEA:15009"/>
        <dbReference type="ChEBI" id="CHEBI:15378"/>
        <dbReference type="ChEBI" id="CHEBI:57451"/>
        <dbReference type="ChEBI" id="CHEBI:57453"/>
        <dbReference type="ChEBI" id="CHEBI:57783"/>
        <dbReference type="ChEBI" id="CHEBI:58349"/>
        <dbReference type="EC" id="1.5.1.3"/>
    </reaction>
</comment>
<evidence type="ECO:0000313" key="10">
    <source>
        <dbReference type="EMBL" id="MEQ2466495.1"/>
    </source>
</evidence>
<dbReference type="InterPro" id="IPR017925">
    <property type="entry name" value="DHFR_CS"/>
</dbReference>
<dbReference type="GO" id="GO:0004146">
    <property type="term" value="F:dihydrofolate reductase activity"/>
    <property type="evidence" value="ECO:0007669"/>
    <property type="project" value="UniProtKB-EC"/>
</dbReference>
<keyword evidence="4 7" id="KW-0554">One-carbon metabolism</keyword>
<evidence type="ECO:0000256" key="2">
    <source>
        <dbReference type="ARBA" id="ARBA00009539"/>
    </source>
</evidence>
<evidence type="ECO:0000256" key="7">
    <source>
        <dbReference type="PIRNR" id="PIRNR000194"/>
    </source>
</evidence>
<dbReference type="PROSITE" id="PS00075">
    <property type="entry name" value="DHFR_1"/>
    <property type="match status" value="1"/>
</dbReference>
<dbReference type="SUPFAM" id="SSF53597">
    <property type="entry name" value="Dihydrofolate reductase-like"/>
    <property type="match status" value="1"/>
</dbReference>
<evidence type="ECO:0000256" key="4">
    <source>
        <dbReference type="ARBA" id="ARBA00022563"/>
    </source>
</evidence>
<evidence type="ECO:0000313" key="11">
    <source>
        <dbReference type="Proteomes" id="UP001465426"/>
    </source>
</evidence>
<dbReference type="Gene3D" id="3.40.430.10">
    <property type="entry name" value="Dihydrofolate Reductase, subunit A"/>
    <property type="match status" value="1"/>
</dbReference>
<feature type="domain" description="DHFR" evidence="9">
    <location>
        <begin position="1"/>
        <end position="161"/>
    </location>
</feature>
<organism evidence="10 11">
    <name type="scientific">Niallia hominis</name>
    <dbReference type="NCBI Taxonomy" id="3133173"/>
    <lineage>
        <taxon>Bacteria</taxon>
        <taxon>Bacillati</taxon>
        <taxon>Bacillota</taxon>
        <taxon>Bacilli</taxon>
        <taxon>Bacillales</taxon>
        <taxon>Bacillaceae</taxon>
        <taxon>Niallia</taxon>
    </lineage>
</organism>
<dbReference type="Pfam" id="PF00186">
    <property type="entry name" value="DHFR_1"/>
    <property type="match status" value="1"/>
</dbReference>
<comment type="similarity">
    <text evidence="2 7 8">Belongs to the dihydrofolate reductase family.</text>
</comment>
<dbReference type="PRINTS" id="PR00070">
    <property type="entry name" value="DHFR"/>
</dbReference>
<dbReference type="EMBL" id="JBBMFN010000028">
    <property type="protein sequence ID" value="MEQ2466495.1"/>
    <property type="molecule type" value="Genomic_DNA"/>
</dbReference>
<dbReference type="CDD" id="cd00209">
    <property type="entry name" value="DHFR"/>
    <property type="match status" value="1"/>
</dbReference>
<evidence type="ECO:0000256" key="5">
    <source>
        <dbReference type="ARBA" id="ARBA00022857"/>
    </source>
</evidence>
<reference evidence="10 11" key="1">
    <citation type="submission" date="2024-03" db="EMBL/GenBank/DDBJ databases">
        <title>Human intestinal bacterial collection.</title>
        <authorList>
            <person name="Pauvert C."/>
            <person name="Hitch T.C.A."/>
            <person name="Clavel T."/>
        </authorList>
    </citation>
    <scope>NUCLEOTIDE SEQUENCE [LARGE SCALE GENOMIC DNA]</scope>
    <source>
        <strain evidence="10 11">CLA-SR-H024</strain>
    </source>
</reference>
<dbReference type="PANTHER" id="PTHR48069:SF3">
    <property type="entry name" value="DIHYDROFOLATE REDUCTASE"/>
    <property type="match status" value="1"/>
</dbReference>
<evidence type="ECO:0000256" key="6">
    <source>
        <dbReference type="ARBA" id="ARBA00023002"/>
    </source>
</evidence>
<sequence>MISLIVAMDRNNVIGLNNQLPWHLPEDLKYFKKITTGHPIVMGRKTRDSIGRNLPNRENVVITRNQGYICEGCTIFYSIDEFYKWSKAHQEEEIFVIGGAELFAETLSETDRLYITRIDHEFEGNTFFPALNWHEWKLVSEQKGIVNDKNLYPHVFYVYERAE</sequence>
<evidence type="ECO:0000256" key="3">
    <source>
        <dbReference type="ARBA" id="ARBA00012856"/>
    </source>
</evidence>
<dbReference type="RefSeq" id="WP_031538138.1">
    <property type="nucleotide sequence ID" value="NZ_JBBMFN010000028.1"/>
</dbReference>
<evidence type="ECO:0000256" key="1">
    <source>
        <dbReference type="ARBA" id="ARBA00004903"/>
    </source>
</evidence>
<dbReference type="InterPro" id="IPR012259">
    <property type="entry name" value="DHFR"/>
</dbReference>